<evidence type="ECO:0000256" key="1">
    <source>
        <dbReference type="ARBA" id="ARBA00006249"/>
    </source>
</evidence>
<keyword evidence="4" id="KW-0479">Metal-binding</keyword>
<comment type="caution">
    <text evidence="11">The sequence shown here is derived from an EMBL/GenBank/DDBJ whole genome shotgun (WGS) entry which is preliminary data.</text>
</comment>
<keyword evidence="5" id="KW-0732">Signal</keyword>
<dbReference type="Pfam" id="PF07519">
    <property type="entry name" value="Tannase"/>
    <property type="match status" value="1"/>
</dbReference>
<sequence length="503" mass="54206">MYLTKLVTGGIPVLSGWNYAGGNYEKCLALKASLKLENTTVLDVAYVASGKVKPQGTCITNAHVSAPLCRVQFSTQTSETSEVRAEAWLPDEWYGRFLGLGNGGLGGCIAYDELDYGSSMHFATVGTNNGHDGNDGRAFLGNDEVLNDFAHRSIHVEAVIGKQIVEAYYGRPHDKAYYLGCSSGGRQGTQTALKYPEDFDGIVAGAPATDFNHLQHWRGMMGRTIGAPEGASSPAFIPPALWMLVAAEVLAQCDGLDGVRDGIITEPDACTFRPEALLCRGEGSGKCLTLTQVDALRTIYAPLYGDGELLYPRFDPGAEDSPLFSGKFPPYPEDWLRFAVLNVTDFDFSTYGAVEGRAMEAVNPGGIATFEGDLSGFRDRGGKLISYHGRMDPVIPSGNSKRVYDLVARTLRMPSLDDFYRTFLVPGMGHCKGGPGAASFGQLEGTTTKNLSSHNILLALVDWVEGGVAPDTIVGTAPDGKERTHCRYPMRSVWDGENFGCEN</sequence>
<evidence type="ECO:0000256" key="2">
    <source>
        <dbReference type="ARBA" id="ARBA00022487"/>
    </source>
</evidence>
<comment type="catalytic activity">
    <reaction evidence="9">
        <text>feruloyl-polysaccharide + H2O = ferulate + polysaccharide.</text>
        <dbReference type="EC" id="3.1.1.73"/>
    </reaction>
</comment>
<dbReference type="EMBL" id="JARJLG010000064">
    <property type="protein sequence ID" value="KAJ7755306.1"/>
    <property type="molecule type" value="Genomic_DNA"/>
</dbReference>
<name>A0AAD7J1W4_9AGAR</name>
<dbReference type="GO" id="GO:0045493">
    <property type="term" value="P:xylan catabolic process"/>
    <property type="evidence" value="ECO:0007669"/>
    <property type="project" value="UniProtKB-KW"/>
</dbReference>
<evidence type="ECO:0000313" key="12">
    <source>
        <dbReference type="Proteomes" id="UP001215280"/>
    </source>
</evidence>
<dbReference type="Proteomes" id="UP001215280">
    <property type="component" value="Unassembled WGS sequence"/>
</dbReference>
<dbReference type="GO" id="GO:0030600">
    <property type="term" value="F:feruloyl esterase activity"/>
    <property type="evidence" value="ECO:0007669"/>
    <property type="project" value="UniProtKB-EC"/>
</dbReference>
<keyword evidence="8" id="KW-1015">Disulfide bond</keyword>
<keyword evidence="2" id="KW-0719">Serine esterase</keyword>
<keyword evidence="3" id="KW-0624">Polysaccharide degradation</keyword>
<dbReference type="Gene3D" id="3.40.50.1820">
    <property type="entry name" value="alpha/beta hydrolase"/>
    <property type="match status" value="1"/>
</dbReference>
<comment type="similarity">
    <text evidence="1 10">Belongs to the tannase family.</text>
</comment>
<dbReference type="AlphaFoldDB" id="A0AAD7J1W4"/>
<keyword evidence="7" id="KW-0106">Calcium</keyword>
<keyword evidence="12" id="KW-1185">Reference proteome</keyword>
<evidence type="ECO:0000256" key="10">
    <source>
        <dbReference type="RuleBase" id="RU361238"/>
    </source>
</evidence>
<evidence type="ECO:0000313" key="11">
    <source>
        <dbReference type="EMBL" id="KAJ7755306.1"/>
    </source>
</evidence>
<evidence type="ECO:0000256" key="9">
    <source>
        <dbReference type="ARBA" id="ARBA00034075"/>
    </source>
</evidence>
<evidence type="ECO:0000256" key="4">
    <source>
        <dbReference type="ARBA" id="ARBA00022723"/>
    </source>
</evidence>
<keyword evidence="6 10" id="KW-0378">Hydrolase</keyword>
<protein>
    <recommendedName>
        <fullName evidence="10">Carboxylic ester hydrolase</fullName>
        <ecNumber evidence="10">3.1.1.-</ecNumber>
    </recommendedName>
</protein>
<gene>
    <name evidence="11" type="ORF">DFH07DRAFT_743353</name>
</gene>
<evidence type="ECO:0000256" key="5">
    <source>
        <dbReference type="ARBA" id="ARBA00022729"/>
    </source>
</evidence>
<evidence type="ECO:0000256" key="6">
    <source>
        <dbReference type="ARBA" id="ARBA00022801"/>
    </source>
</evidence>
<dbReference type="InterPro" id="IPR011118">
    <property type="entry name" value="Tannase/feruloyl_esterase"/>
</dbReference>
<organism evidence="11 12">
    <name type="scientific">Mycena maculata</name>
    <dbReference type="NCBI Taxonomy" id="230809"/>
    <lineage>
        <taxon>Eukaryota</taxon>
        <taxon>Fungi</taxon>
        <taxon>Dikarya</taxon>
        <taxon>Basidiomycota</taxon>
        <taxon>Agaricomycotina</taxon>
        <taxon>Agaricomycetes</taxon>
        <taxon>Agaricomycetidae</taxon>
        <taxon>Agaricales</taxon>
        <taxon>Marasmiineae</taxon>
        <taxon>Mycenaceae</taxon>
        <taxon>Mycena</taxon>
    </lineage>
</organism>
<evidence type="ECO:0000256" key="3">
    <source>
        <dbReference type="ARBA" id="ARBA00022651"/>
    </source>
</evidence>
<dbReference type="GO" id="GO:0046872">
    <property type="term" value="F:metal ion binding"/>
    <property type="evidence" value="ECO:0007669"/>
    <property type="project" value="UniProtKB-KW"/>
</dbReference>
<dbReference type="PANTHER" id="PTHR33938:SF15">
    <property type="entry name" value="FERULOYL ESTERASE B-RELATED"/>
    <property type="match status" value="1"/>
</dbReference>
<dbReference type="SUPFAM" id="SSF53474">
    <property type="entry name" value="alpha/beta-Hydrolases"/>
    <property type="match status" value="1"/>
</dbReference>
<keyword evidence="3" id="KW-0119">Carbohydrate metabolism</keyword>
<evidence type="ECO:0000256" key="8">
    <source>
        <dbReference type="ARBA" id="ARBA00023157"/>
    </source>
</evidence>
<keyword evidence="3" id="KW-0858">Xylan degradation</keyword>
<accession>A0AAD7J1W4</accession>
<dbReference type="EC" id="3.1.1.-" evidence="10"/>
<proteinExistence type="inferred from homology"/>
<dbReference type="InterPro" id="IPR029058">
    <property type="entry name" value="AB_hydrolase_fold"/>
</dbReference>
<evidence type="ECO:0000256" key="7">
    <source>
        <dbReference type="ARBA" id="ARBA00022837"/>
    </source>
</evidence>
<reference evidence="11" key="1">
    <citation type="submission" date="2023-03" db="EMBL/GenBank/DDBJ databases">
        <title>Massive genome expansion in bonnet fungi (Mycena s.s.) driven by repeated elements and novel gene families across ecological guilds.</title>
        <authorList>
            <consortium name="Lawrence Berkeley National Laboratory"/>
            <person name="Harder C.B."/>
            <person name="Miyauchi S."/>
            <person name="Viragh M."/>
            <person name="Kuo A."/>
            <person name="Thoen E."/>
            <person name="Andreopoulos B."/>
            <person name="Lu D."/>
            <person name="Skrede I."/>
            <person name="Drula E."/>
            <person name="Henrissat B."/>
            <person name="Morin E."/>
            <person name="Kohler A."/>
            <person name="Barry K."/>
            <person name="LaButti K."/>
            <person name="Morin E."/>
            <person name="Salamov A."/>
            <person name="Lipzen A."/>
            <person name="Mereny Z."/>
            <person name="Hegedus B."/>
            <person name="Baldrian P."/>
            <person name="Stursova M."/>
            <person name="Weitz H."/>
            <person name="Taylor A."/>
            <person name="Grigoriev I.V."/>
            <person name="Nagy L.G."/>
            <person name="Martin F."/>
            <person name="Kauserud H."/>
        </authorList>
    </citation>
    <scope>NUCLEOTIDE SEQUENCE</scope>
    <source>
        <strain evidence="11">CBHHK188m</strain>
    </source>
</reference>
<dbReference type="PANTHER" id="PTHR33938">
    <property type="entry name" value="FERULOYL ESTERASE B-RELATED"/>
    <property type="match status" value="1"/>
</dbReference>